<name>A0ABU4TIP0_9PSEU</name>
<reference evidence="1 2" key="2">
    <citation type="submission" date="2023-11" db="EMBL/GenBank/DDBJ databases">
        <authorList>
            <person name="Lara A.C."/>
            <person name="Chronakova A."/>
        </authorList>
    </citation>
    <scope>NUCLEOTIDE SEQUENCE [LARGE SCALE GENOMIC DNA]</scope>
    <source>
        <strain evidence="1 2">BCCO 10_0798</strain>
    </source>
</reference>
<dbReference type="EMBL" id="JAXAVV010000001">
    <property type="protein sequence ID" value="MDX8048113.1"/>
    <property type="molecule type" value="Genomic_DNA"/>
</dbReference>
<evidence type="ECO:0000313" key="1">
    <source>
        <dbReference type="EMBL" id="MDX8048113.1"/>
    </source>
</evidence>
<dbReference type="RefSeq" id="WP_319982256.1">
    <property type="nucleotide sequence ID" value="NZ_JAXAVV010000001.1"/>
</dbReference>
<sequence>MKWPVPSGSSSARCVAVSTSQAAGCSEIDWPSSTLRRNTPPAVAGTTSYRCAALPVQVATLGRYLFSGVLPTQRS</sequence>
<dbReference type="Proteomes" id="UP001271792">
    <property type="component" value="Unassembled WGS sequence"/>
</dbReference>
<reference evidence="1 2" key="1">
    <citation type="submission" date="2023-11" db="EMBL/GenBank/DDBJ databases">
        <title>Lentzea sokolovensis, sp. nov., Lentzea kristufkii, sp. nov., and Lentzea miocenensis, sp. nov., rare actinobacteria from Sokolov Coal Basin, Miocene lacustrine sediment, Czech Republic.</title>
        <authorList>
            <person name="Lara A."/>
            <person name="Kotroba L."/>
            <person name="Nouioui I."/>
            <person name="Neumann-Schaal M."/>
            <person name="Mast Y."/>
            <person name="Chronakova A."/>
        </authorList>
    </citation>
    <scope>NUCLEOTIDE SEQUENCE [LARGE SCALE GENOMIC DNA]</scope>
    <source>
        <strain evidence="1 2">BCCO 10_0798</strain>
    </source>
</reference>
<gene>
    <name evidence="1" type="ORF">SK571_01845</name>
</gene>
<accession>A0ABU4TIP0</accession>
<proteinExistence type="predicted"/>
<protein>
    <submittedName>
        <fullName evidence="1">Uncharacterized protein</fullName>
    </submittedName>
</protein>
<organism evidence="1 2">
    <name type="scientific">Lentzea kristufekii</name>
    <dbReference type="NCBI Taxonomy" id="3095430"/>
    <lineage>
        <taxon>Bacteria</taxon>
        <taxon>Bacillati</taxon>
        <taxon>Actinomycetota</taxon>
        <taxon>Actinomycetes</taxon>
        <taxon>Pseudonocardiales</taxon>
        <taxon>Pseudonocardiaceae</taxon>
        <taxon>Lentzea</taxon>
    </lineage>
</organism>
<evidence type="ECO:0000313" key="2">
    <source>
        <dbReference type="Proteomes" id="UP001271792"/>
    </source>
</evidence>
<comment type="caution">
    <text evidence="1">The sequence shown here is derived from an EMBL/GenBank/DDBJ whole genome shotgun (WGS) entry which is preliminary data.</text>
</comment>
<keyword evidence="2" id="KW-1185">Reference proteome</keyword>